<dbReference type="FunFam" id="3.30.300.10:FF:000002">
    <property type="entry name" value="GMP synthase [glutamine-hydrolyzing]"/>
    <property type="match status" value="1"/>
</dbReference>
<dbReference type="InterPro" id="IPR001674">
    <property type="entry name" value="GMP_synth_C"/>
</dbReference>
<dbReference type="PROSITE" id="PS51553">
    <property type="entry name" value="GMPS_ATP_PPASE"/>
    <property type="match status" value="1"/>
</dbReference>
<feature type="active site" description="Nucleophile" evidence="10">
    <location>
        <position position="74"/>
    </location>
</feature>
<comment type="pathway">
    <text evidence="2 10">Purine metabolism; GMP biosynthesis; GMP from XMP (L-Gln route): step 1/1.</text>
</comment>
<evidence type="ECO:0000256" key="5">
    <source>
        <dbReference type="ARBA" id="ARBA00022749"/>
    </source>
</evidence>
<dbReference type="GO" id="GO:0003921">
    <property type="term" value="F:GMP synthase activity"/>
    <property type="evidence" value="ECO:0007669"/>
    <property type="project" value="InterPro"/>
</dbReference>
<dbReference type="Pfam" id="PF01507">
    <property type="entry name" value="PAPS_reduct"/>
    <property type="match status" value="1"/>
</dbReference>
<evidence type="ECO:0000313" key="13">
    <source>
        <dbReference type="EMBL" id="UJG39540.1"/>
    </source>
</evidence>
<dbReference type="EMBL" id="CP084166">
    <property type="protein sequence ID" value="UJG39540.1"/>
    <property type="molecule type" value="Genomic_DNA"/>
</dbReference>
<organism evidence="13">
    <name type="scientific">Candidatus Heimdallarchaeum aukensis</name>
    <dbReference type="NCBI Taxonomy" id="2876573"/>
    <lineage>
        <taxon>Archaea</taxon>
        <taxon>Promethearchaeati</taxon>
        <taxon>Candidatus Heimdallarchaeota</taxon>
        <taxon>Candidatus Heimdallarchaeia (ex Rinke et al. 2021) (nom. nud.)</taxon>
        <taxon>Candidatus Heimdallarchaeales</taxon>
        <taxon>Candidatus Heimdallarchaeaceae</taxon>
        <taxon>Candidatus Heimdallarchaeum</taxon>
    </lineage>
</organism>
<evidence type="ECO:0000259" key="12">
    <source>
        <dbReference type="PROSITE" id="PS51553"/>
    </source>
</evidence>
<dbReference type="InterPro" id="IPR014729">
    <property type="entry name" value="Rossmann-like_a/b/a_fold"/>
</dbReference>
<evidence type="ECO:0000256" key="11">
    <source>
        <dbReference type="PROSITE-ProRule" id="PRU00886"/>
    </source>
</evidence>
<keyword evidence="4 10" id="KW-0547">Nucleotide-binding</keyword>
<evidence type="ECO:0000256" key="8">
    <source>
        <dbReference type="ARBA" id="ARBA00022962"/>
    </source>
</evidence>
<dbReference type="NCBIfam" id="TIGR00888">
    <property type="entry name" value="guaA_Nterm"/>
    <property type="match status" value="1"/>
</dbReference>
<dbReference type="NCBIfam" id="NF000848">
    <property type="entry name" value="PRK00074.1"/>
    <property type="match status" value="1"/>
</dbReference>
<comment type="catalytic activity">
    <reaction evidence="9 10">
        <text>XMP + L-glutamine + ATP + H2O = GMP + L-glutamate + AMP + diphosphate + 2 H(+)</text>
        <dbReference type="Rhea" id="RHEA:11680"/>
        <dbReference type="ChEBI" id="CHEBI:15377"/>
        <dbReference type="ChEBI" id="CHEBI:15378"/>
        <dbReference type="ChEBI" id="CHEBI:29985"/>
        <dbReference type="ChEBI" id="CHEBI:30616"/>
        <dbReference type="ChEBI" id="CHEBI:33019"/>
        <dbReference type="ChEBI" id="CHEBI:57464"/>
        <dbReference type="ChEBI" id="CHEBI:58115"/>
        <dbReference type="ChEBI" id="CHEBI:58359"/>
        <dbReference type="ChEBI" id="CHEBI:456215"/>
        <dbReference type="EC" id="6.3.5.2"/>
    </reaction>
</comment>
<keyword evidence="6 10" id="KW-0658">Purine biosynthesis</keyword>
<dbReference type="GO" id="GO:0005829">
    <property type="term" value="C:cytosol"/>
    <property type="evidence" value="ECO:0007669"/>
    <property type="project" value="TreeGrafter"/>
</dbReference>
<dbReference type="InterPro" id="IPR002500">
    <property type="entry name" value="PAPS_reduct_dom"/>
</dbReference>
<dbReference type="SUPFAM" id="SSF52402">
    <property type="entry name" value="Adenine nucleotide alpha hydrolases-like"/>
    <property type="match status" value="1"/>
</dbReference>
<name>A0A9Y1BIA3_9ARCH</name>
<proteinExistence type="inferred from homology"/>
<dbReference type="CDD" id="cd01997">
    <property type="entry name" value="GMP_synthase_C"/>
    <property type="match status" value="1"/>
</dbReference>
<feature type="active site" evidence="10">
    <location>
        <position position="163"/>
    </location>
</feature>
<dbReference type="InterPro" id="IPR025777">
    <property type="entry name" value="GMPS_ATP_PPase_dom"/>
</dbReference>
<dbReference type="SUPFAM" id="SSF52317">
    <property type="entry name" value="Class I glutamine amidotransferase-like"/>
    <property type="match status" value="1"/>
</dbReference>
<feature type="domain" description="GMPS ATP-PPase" evidence="12">
    <location>
        <begin position="187"/>
        <end position="377"/>
    </location>
</feature>
<feature type="binding site" evidence="11">
    <location>
        <begin position="214"/>
        <end position="220"/>
    </location>
    <ligand>
        <name>ATP</name>
        <dbReference type="ChEBI" id="CHEBI:30616"/>
    </ligand>
</feature>
<dbReference type="Pfam" id="PF00958">
    <property type="entry name" value="GMP_synt_C"/>
    <property type="match status" value="1"/>
</dbReference>
<evidence type="ECO:0000256" key="4">
    <source>
        <dbReference type="ARBA" id="ARBA00022741"/>
    </source>
</evidence>
<dbReference type="Gene3D" id="3.40.50.620">
    <property type="entry name" value="HUPs"/>
    <property type="match status" value="1"/>
</dbReference>
<dbReference type="Gene3D" id="3.40.50.880">
    <property type="match status" value="1"/>
</dbReference>
<evidence type="ECO:0000256" key="10">
    <source>
        <dbReference type="HAMAP-Rule" id="MF_00344"/>
    </source>
</evidence>
<dbReference type="GO" id="GO:0005524">
    <property type="term" value="F:ATP binding"/>
    <property type="evidence" value="ECO:0007669"/>
    <property type="project" value="UniProtKB-UniRule"/>
</dbReference>
<dbReference type="SUPFAM" id="SSF54810">
    <property type="entry name" value="GMP synthetase C-terminal dimerisation domain"/>
    <property type="match status" value="1"/>
</dbReference>
<dbReference type="Gene3D" id="3.30.300.10">
    <property type="match status" value="1"/>
</dbReference>
<evidence type="ECO:0000256" key="6">
    <source>
        <dbReference type="ARBA" id="ARBA00022755"/>
    </source>
</evidence>
<dbReference type="InterPro" id="IPR029062">
    <property type="entry name" value="Class_I_gatase-like"/>
</dbReference>
<evidence type="ECO:0000256" key="3">
    <source>
        <dbReference type="ARBA" id="ARBA00022598"/>
    </source>
</evidence>
<dbReference type="PANTHER" id="PTHR11922">
    <property type="entry name" value="GMP SYNTHASE-RELATED"/>
    <property type="match status" value="1"/>
</dbReference>
<feature type="active site" evidence="10">
    <location>
        <position position="161"/>
    </location>
</feature>
<dbReference type="PRINTS" id="PR00096">
    <property type="entry name" value="GATASE"/>
</dbReference>
<sequence>MDKIGIFDFGGQYCHLIARRIRELGVYSEIIYKPSEEYVAYILSGGPGTLTDSESPKLHENFFEKINVPILGICYGHQMIAQSFGGEVGKGKEREYGKKIATLKTDSPLFKGLVNNEQVWMSHFDEIKKLPDGFEVIAQTDICKIAAFQNLERKIFGIQFHPEVKHTINGLKILDNFLDIVGCRRTYNLEDWVNKKLTELKREIGDNKVIMACSGGVDSTVAAVLLAKAGINAHFIYVDTGLMRLNETEEVKEIFSELNIPNLHVINAEERFLTALSGISDPEKKRKIIGHLFIEIFEEEAKKLGEFDYLGQGTIYPDRIESAQPSKHATVIKSHHNVGGLPEKMNLKLCEPLADLYKDEVRKVGKMLGLPEKFTRRHPFPGPALAIRILGKIDKEKIEILKKADAIVTDIIRNHGLYDQLWQVFPALIPVKSVGVMGDERTYEWMIAIRAVESIDAMTADWAKLPYDILEEISNQIINKIKGVNRVLFDITSKPPGTIEYE</sequence>
<dbReference type="EC" id="6.3.5.2" evidence="10"/>
<keyword evidence="7 10" id="KW-0067">ATP-binding</keyword>
<dbReference type="NCBIfam" id="TIGR00884">
    <property type="entry name" value="guaA_Cterm"/>
    <property type="match status" value="1"/>
</dbReference>
<dbReference type="InterPro" id="IPR022955">
    <property type="entry name" value="GMP_synthase"/>
</dbReference>
<evidence type="ECO:0000256" key="9">
    <source>
        <dbReference type="ARBA" id="ARBA00049404"/>
    </source>
</evidence>
<keyword evidence="3 10" id="KW-0436">Ligase</keyword>
<dbReference type="InterPro" id="IPR004739">
    <property type="entry name" value="GMP_synth_GATase"/>
</dbReference>
<dbReference type="InterPro" id="IPR017926">
    <property type="entry name" value="GATASE"/>
</dbReference>
<dbReference type="Proteomes" id="UP001201020">
    <property type="component" value="Chromosome"/>
</dbReference>
<evidence type="ECO:0000256" key="2">
    <source>
        <dbReference type="ARBA" id="ARBA00005153"/>
    </source>
</evidence>
<dbReference type="FunFam" id="3.40.50.880:FF:000047">
    <property type="entry name" value="GMP synthase [glutamine-hydrolyzing] subunit A"/>
    <property type="match status" value="1"/>
</dbReference>
<dbReference type="PANTHER" id="PTHR11922:SF2">
    <property type="entry name" value="GMP SYNTHASE [GLUTAMINE-HYDROLYZING]"/>
    <property type="match status" value="1"/>
</dbReference>
<dbReference type="HAMAP" id="MF_00344">
    <property type="entry name" value="GMP_synthase"/>
    <property type="match status" value="1"/>
</dbReference>
<protein>
    <recommendedName>
        <fullName evidence="10">GMP synthase [glutamine-hydrolyzing]</fullName>
        <ecNumber evidence="10">6.3.5.2</ecNumber>
    </recommendedName>
    <alternativeName>
        <fullName evidence="10">GMP synthetase</fullName>
    </alternativeName>
    <alternativeName>
        <fullName evidence="10">Glutamine amidotransferase</fullName>
    </alternativeName>
</protein>
<dbReference type="CDD" id="cd01742">
    <property type="entry name" value="GATase1_GMP_Synthase"/>
    <property type="match status" value="1"/>
</dbReference>
<evidence type="ECO:0000256" key="7">
    <source>
        <dbReference type="ARBA" id="ARBA00022840"/>
    </source>
</evidence>
<gene>
    <name evidence="10 13" type="primary">guaA</name>
    <name evidence="13" type="ORF">K9W45_06615</name>
</gene>
<reference evidence="13" key="1">
    <citation type="journal article" date="2022" name="Nat. Microbiol.">
        <title>Unique mobile elements and scalable gene flow at the prokaryote-eukaryote boundary revealed by circularized Asgard archaea genomes.</title>
        <authorList>
            <person name="Wu F."/>
            <person name="Speth D.R."/>
            <person name="Philosof A."/>
            <person name="Cremiere A."/>
            <person name="Narayanan A."/>
            <person name="Barco R.A."/>
            <person name="Connon S.A."/>
            <person name="Amend J.P."/>
            <person name="Antoshechkin I.A."/>
            <person name="Orphan V.J."/>
        </authorList>
    </citation>
    <scope>NUCLEOTIDE SEQUENCE</scope>
    <source>
        <strain evidence="13">PM71</strain>
    </source>
</reference>
<dbReference type="AlphaFoldDB" id="A0A9Y1BIA3"/>
<keyword evidence="5 10" id="KW-0332">GMP biosynthesis</keyword>
<keyword evidence="8 10" id="KW-0315">Glutamine amidotransferase</keyword>
<comment type="function">
    <text evidence="1 10">Catalyzes the synthesis of GMP from XMP.</text>
</comment>
<evidence type="ECO:0000256" key="1">
    <source>
        <dbReference type="ARBA" id="ARBA00002332"/>
    </source>
</evidence>
<accession>A0A9Y1BIA3</accession>
<dbReference type="Pfam" id="PF00117">
    <property type="entry name" value="GATase"/>
    <property type="match status" value="1"/>
</dbReference>
<dbReference type="PRINTS" id="PR00097">
    <property type="entry name" value="ANTSNTHASEII"/>
</dbReference>
<dbReference type="PROSITE" id="PS51273">
    <property type="entry name" value="GATASE_TYPE_1"/>
    <property type="match status" value="1"/>
</dbReference>